<evidence type="ECO:0000313" key="2">
    <source>
        <dbReference type="Proteomes" id="UP000095059"/>
    </source>
</evidence>
<comment type="caution">
    <text evidence="1">The sequence shown here is derived from an EMBL/GenBank/DDBJ whole genome shotgun (WGS) entry which is preliminary data.</text>
</comment>
<reference evidence="1 2" key="1">
    <citation type="journal article" date="2012" name="Science">
        <title>Ecological populations of bacteria act as socially cohesive units of antibiotic production and resistance.</title>
        <authorList>
            <person name="Cordero O.X."/>
            <person name="Wildschutte H."/>
            <person name="Kirkup B."/>
            <person name="Proehl S."/>
            <person name="Ngo L."/>
            <person name="Hussain F."/>
            <person name="Le Roux F."/>
            <person name="Mincer T."/>
            <person name="Polz M.F."/>
        </authorList>
    </citation>
    <scope>NUCLEOTIDE SEQUENCE [LARGE SCALE GENOMIC DNA]</scope>
    <source>
        <strain evidence="1 2">5S-186</strain>
    </source>
</reference>
<dbReference type="RefSeq" id="WP_017020722.1">
    <property type="nucleotide sequence ID" value="NZ_AJYJ02000132.1"/>
</dbReference>
<name>A0ABX3ATD5_ALILO</name>
<dbReference type="Pfam" id="PF05125">
    <property type="entry name" value="Phage_cap_P2"/>
    <property type="match status" value="1"/>
</dbReference>
<dbReference type="InterPro" id="IPR006441">
    <property type="entry name" value="Phage_P2_GpN"/>
</dbReference>
<gene>
    <name evidence="1" type="ORF">A1Q5_13250</name>
</gene>
<accession>A0ABX3ATD5</accession>
<dbReference type="EMBL" id="AJYJ02000132">
    <property type="protein sequence ID" value="OEF10361.1"/>
    <property type="molecule type" value="Genomic_DNA"/>
</dbReference>
<proteinExistence type="predicted"/>
<dbReference type="Proteomes" id="UP000095059">
    <property type="component" value="Unassembled WGS sequence"/>
</dbReference>
<keyword evidence="2" id="KW-1185">Reference proteome</keyword>
<sequence length="356" mass="38761">MQEKTKLAVEKYKKAVGVSNSVSDVTEKFSVTPVGTQKIIAQIRESNWFLGKINIVPVINQKGESIGLGVTGMIASRTNTKGDGERKTKAVYDMEAMPYLCEKVDFDSHIRYEQLDAFAHFKNFNKLINSQTREQIDANKITIGFYGESCAPDTDAAANPNGEDVCEGWFQAIRAHNADAMLVEGATTGEIRIGEGQALAADGSGEGLGDFINLDLAVMNVKGLLGDACANASDLVAIIGSDLLSYDKARFYAAHGNTPSEKSHIEDKQVIGTYGGLPAFAVPSFPPTGILVTSFKNLSIYIQKDSIRRTVAIKNDKKDQLENFESMNMAYVIEQLQKAAAIEFANVKLWINGAWV</sequence>
<organism evidence="1 2">
    <name type="scientific">Aliivibrio logei 5S-186</name>
    <dbReference type="NCBI Taxonomy" id="626086"/>
    <lineage>
        <taxon>Bacteria</taxon>
        <taxon>Pseudomonadati</taxon>
        <taxon>Pseudomonadota</taxon>
        <taxon>Gammaproteobacteria</taxon>
        <taxon>Vibrionales</taxon>
        <taxon>Vibrionaceae</taxon>
        <taxon>Aliivibrio</taxon>
    </lineage>
</organism>
<evidence type="ECO:0000313" key="1">
    <source>
        <dbReference type="EMBL" id="OEF10361.1"/>
    </source>
</evidence>
<protein>
    <submittedName>
        <fullName evidence="1">Capsid protein</fullName>
    </submittedName>
</protein>